<evidence type="ECO:0000313" key="3">
    <source>
        <dbReference type="Proteomes" id="UP000002051"/>
    </source>
</evidence>
<dbReference type="EnsemblPlants" id="AES74664">
    <property type="protein sequence ID" value="AES74664"/>
    <property type="gene ID" value="MTR_6g009620"/>
</dbReference>
<reference evidence="2" key="3">
    <citation type="submission" date="2015-04" db="UniProtKB">
        <authorList>
            <consortium name="EnsemblPlants"/>
        </authorList>
    </citation>
    <scope>IDENTIFICATION</scope>
    <source>
        <strain evidence="2">cv. Jemalong A17</strain>
    </source>
</reference>
<sequence length="126" mass="14794">MNPTLQKRYHQRQQPFTLSPLQTKSLPQKQQEQTLLFPWLIRVSQNTRGQTQFFHPLLNYAPLSCNSLVLDFNKLYVIPLGSNIFIWDYDIEKENIAHNCFYMFPEKVVVVTCHGKNPLIVSTLRS</sequence>
<dbReference type="EMBL" id="CM001222">
    <property type="protein sequence ID" value="AES74664.1"/>
    <property type="molecule type" value="Genomic_DNA"/>
</dbReference>
<dbReference type="PaxDb" id="3880-AES74664"/>
<protein>
    <submittedName>
        <fullName evidence="1 2">Uncharacterized protein</fullName>
    </submittedName>
</protein>
<evidence type="ECO:0000313" key="2">
    <source>
        <dbReference type="EnsemblPlants" id="AES74664"/>
    </source>
</evidence>
<gene>
    <name evidence="1" type="ordered locus">MTR_6g009620</name>
</gene>
<organism evidence="1 3">
    <name type="scientific">Medicago truncatula</name>
    <name type="common">Barrel medic</name>
    <name type="synonym">Medicago tribuloides</name>
    <dbReference type="NCBI Taxonomy" id="3880"/>
    <lineage>
        <taxon>Eukaryota</taxon>
        <taxon>Viridiplantae</taxon>
        <taxon>Streptophyta</taxon>
        <taxon>Embryophyta</taxon>
        <taxon>Tracheophyta</taxon>
        <taxon>Spermatophyta</taxon>
        <taxon>Magnoliopsida</taxon>
        <taxon>eudicotyledons</taxon>
        <taxon>Gunneridae</taxon>
        <taxon>Pentapetalae</taxon>
        <taxon>rosids</taxon>
        <taxon>fabids</taxon>
        <taxon>Fabales</taxon>
        <taxon>Fabaceae</taxon>
        <taxon>Papilionoideae</taxon>
        <taxon>50 kb inversion clade</taxon>
        <taxon>NPAAA clade</taxon>
        <taxon>Hologalegina</taxon>
        <taxon>IRL clade</taxon>
        <taxon>Trifolieae</taxon>
        <taxon>Medicago</taxon>
    </lineage>
</organism>
<name>G7KKD5_MEDTR</name>
<dbReference type="GO" id="GO:0016567">
    <property type="term" value="P:protein ubiquitination"/>
    <property type="evidence" value="ECO:0000318"/>
    <property type="project" value="GO_Central"/>
</dbReference>
<keyword evidence="3" id="KW-1185">Reference proteome</keyword>
<reference evidence="1 3" key="2">
    <citation type="journal article" date="2014" name="BMC Genomics">
        <title>An improved genome release (version Mt4.0) for the model legume Medicago truncatula.</title>
        <authorList>
            <person name="Tang H."/>
            <person name="Krishnakumar V."/>
            <person name="Bidwell S."/>
            <person name="Rosen B."/>
            <person name="Chan A."/>
            <person name="Zhou S."/>
            <person name="Gentzbittel L."/>
            <person name="Childs K.L."/>
            <person name="Yandell M."/>
            <person name="Gundlach H."/>
            <person name="Mayer K.F."/>
            <person name="Schwartz D.C."/>
            <person name="Town C.D."/>
        </authorList>
    </citation>
    <scope>GENOME REANNOTATION</scope>
    <source>
        <strain evidence="2 3">cv. Jemalong A17</strain>
    </source>
</reference>
<dbReference type="HOGENOM" id="CLU_1984912_0_0_1"/>
<reference evidence="1 3" key="1">
    <citation type="journal article" date="2011" name="Nature">
        <title>The Medicago genome provides insight into the evolution of rhizobial symbioses.</title>
        <authorList>
            <person name="Young N.D."/>
            <person name="Debelle F."/>
            <person name="Oldroyd G.E."/>
            <person name="Geurts R."/>
            <person name="Cannon S.B."/>
            <person name="Udvardi M.K."/>
            <person name="Benedito V.A."/>
            <person name="Mayer K.F."/>
            <person name="Gouzy J."/>
            <person name="Schoof H."/>
            <person name="Van de Peer Y."/>
            <person name="Proost S."/>
            <person name="Cook D.R."/>
            <person name="Meyers B.C."/>
            <person name="Spannagl M."/>
            <person name="Cheung F."/>
            <person name="De Mita S."/>
            <person name="Krishnakumar V."/>
            <person name="Gundlach H."/>
            <person name="Zhou S."/>
            <person name="Mudge J."/>
            <person name="Bharti A.K."/>
            <person name="Murray J.D."/>
            <person name="Naoumkina M.A."/>
            <person name="Rosen B."/>
            <person name="Silverstein K.A."/>
            <person name="Tang H."/>
            <person name="Rombauts S."/>
            <person name="Zhao P.X."/>
            <person name="Zhou P."/>
            <person name="Barbe V."/>
            <person name="Bardou P."/>
            <person name="Bechner M."/>
            <person name="Bellec A."/>
            <person name="Berger A."/>
            <person name="Berges H."/>
            <person name="Bidwell S."/>
            <person name="Bisseling T."/>
            <person name="Choisne N."/>
            <person name="Couloux A."/>
            <person name="Denny R."/>
            <person name="Deshpande S."/>
            <person name="Dai X."/>
            <person name="Doyle J.J."/>
            <person name="Dudez A.M."/>
            <person name="Farmer A.D."/>
            <person name="Fouteau S."/>
            <person name="Franken C."/>
            <person name="Gibelin C."/>
            <person name="Gish J."/>
            <person name="Goldstein S."/>
            <person name="Gonzalez A.J."/>
            <person name="Green P.J."/>
            <person name="Hallab A."/>
            <person name="Hartog M."/>
            <person name="Hua A."/>
            <person name="Humphray S.J."/>
            <person name="Jeong D.H."/>
            <person name="Jing Y."/>
            <person name="Jocker A."/>
            <person name="Kenton S.M."/>
            <person name="Kim D.J."/>
            <person name="Klee K."/>
            <person name="Lai H."/>
            <person name="Lang C."/>
            <person name="Lin S."/>
            <person name="Macmil S.L."/>
            <person name="Magdelenat G."/>
            <person name="Matthews L."/>
            <person name="McCorrison J."/>
            <person name="Monaghan E.L."/>
            <person name="Mun J.H."/>
            <person name="Najar F.Z."/>
            <person name="Nicholson C."/>
            <person name="Noirot C."/>
            <person name="O'Bleness M."/>
            <person name="Paule C.R."/>
            <person name="Poulain J."/>
            <person name="Prion F."/>
            <person name="Qin B."/>
            <person name="Qu C."/>
            <person name="Retzel E.F."/>
            <person name="Riddle C."/>
            <person name="Sallet E."/>
            <person name="Samain S."/>
            <person name="Samson N."/>
            <person name="Sanders I."/>
            <person name="Saurat O."/>
            <person name="Scarpelli C."/>
            <person name="Schiex T."/>
            <person name="Segurens B."/>
            <person name="Severin A.J."/>
            <person name="Sherrier D.J."/>
            <person name="Shi R."/>
            <person name="Sims S."/>
            <person name="Singer S.R."/>
            <person name="Sinharoy S."/>
            <person name="Sterck L."/>
            <person name="Viollet A."/>
            <person name="Wang B.B."/>
            <person name="Wang K."/>
            <person name="Wang M."/>
            <person name="Wang X."/>
            <person name="Warfsmann J."/>
            <person name="Weissenbach J."/>
            <person name="White D.D."/>
            <person name="White J.D."/>
            <person name="Wiley G.B."/>
            <person name="Wincker P."/>
            <person name="Xing Y."/>
            <person name="Yang L."/>
            <person name="Yao Z."/>
            <person name="Ying F."/>
            <person name="Zhai J."/>
            <person name="Zhou L."/>
            <person name="Zuber A."/>
            <person name="Denarie J."/>
            <person name="Dixon R.A."/>
            <person name="May G.D."/>
            <person name="Schwartz D.C."/>
            <person name="Rogers J."/>
            <person name="Quetier F."/>
            <person name="Town C.D."/>
            <person name="Roe B.A."/>
        </authorList>
    </citation>
    <scope>NUCLEOTIDE SEQUENCE [LARGE SCALE GENOMIC DNA]</scope>
    <source>
        <strain evidence="1">A17</strain>
        <strain evidence="2 3">cv. Jemalong A17</strain>
    </source>
</reference>
<dbReference type="Proteomes" id="UP000002051">
    <property type="component" value="Chromosome 6"/>
</dbReference>
<accession>G7KKD5</accession>
<evidence type="ECO:0000313" key="1">
    <source>
        <dbReference type="EMBL" id="AES74664.1"/>
    </source>
</evidence>
<proteinExistence type="predicted"/>
<dbReference type="AlphaFoldDB" id="G7KKD5"/>